<dbReference type="RefSeq" id="WP_015869292.1">
    <property type="nucleotide sequence ID" value="NC_012785.1"/>
</dbReference>
<dbReference type="KEGG" id="kol:Kole_1968"/>
<dbReference type="STRING" id="521045.Kole_1968"/>
<dbReference type="OrthoDB" id="244835at2"/>
<dbReference type="Proteomes" id="UP000002382">
    <property type="component" value="Chromosome"/>
</dbReference>
<evidence type="ECO:0000313" key="1">
    <source>
        <dbReference type="EMBL" id="ACR80649.1"/>
    </source>
</evidence>
<dbReference type="AlphaFoldDB" id="C5CH46"/>
<accession>C5CH46</accession>
<protein>
    <submittedName>
        <fullName evidence="1">Uncharacterized protein</fullName>
    </submittedName>
</protein>
<dbReference type="HOGENOM" id="CLU_2330085_0_0_0"/>
<name>C5CH46_KOSOT</name>
<dbReference type="EMBL" id="CP001634">
    <property type="protein sequence ID" value="ACR80649.1"/>
    <property type="molecule type" value="Genomic_DNA"/>
</dbReference>
<sequence length="98" mass="11516">MTFSIQLSVPQDENGYIDRQCPECGMYFKIKPGTGLKENRNCKCPYCEYESEIGSFITKEQLDYFESIVRKEAFEKIIKPGLKKIEEYLKSLEKKNKE</sequence>
<reference evidence="1 2" key="1">
    <citation type="submission" date="2009-06" db="EMBL/GenBank/DDBJ databases">
        <title>Complete sequence of Thermotogales bacterium TBF 19.5.1.</title>
        <authorList>
            <consortium name="US DOE Joint Genome Institute"/>
            <person name="Lucas S."/>
            <person name="Copeland A."/>
            <person name="Lapidus A."/>
            <person name="Glavina del Rio T."/>
            <person name="Tice H."/>
            <person name="Bruce D."/>
            <person name="Goodwin L."/>
            <person name="Pitluck S."/>
            <person name="Chertkov O."/>
            <person name="Brettin T."/>
            <person name="Detter J.C."/>
            <person name="Han C."/>
            <person name="Schmutz J."/>
            <person name="Larimer F."/>
            <person name="Land M."/>
            <person name="Hauser L."/>
            <person name="Kyrpides N."/>
            <person name="Ovchinnikova G."/>
            <person name="Noll K."/>
        </authorList>
    </citation>
    <scope>NUCLEOTIDE SEQUENCE [LARGE SCALE GENOMIC DNA]</scope>
    <source>
        <strain evidence="2">ATCC BAA-1733 / DSM 21960 / TBF 19.5.1</strain>
    </source>
</reference>
<keyword evidence="2" id="KW-1185">Reference proteome</keyword>
<organism evidence="1 2">
    <name type="scientific">Kosmotoga olearia (strain ATCC BAA-1733 / DSM 21960 / TBF 19.5.1)</name>
    <dbReference type="NCBI Taxonomy" id="521045"/>
    <lineage>
        <taxon>Bacteria</taxon>
        <taxon>Thermotogati</taxon>
        <taxon>Thermotogota</taxon>
        <taxon>Thermotogae</taxon>
        <taxon>Kosmotogales</taxon>
        <taxon>Kosmotogaceae</taxon>
        <taxon>Kosmotoga</taxon>
    </lineage>
</organism>
<gene>
    <name evidence="1" type="ordered locus">Kole_1968</name>
</gene>
<evidence type="ECO:0000313" key="2">
    <source>
        <dbReference type="Proteomes" id="UP000002382"/>
    </source>
</evidence>
<proteinExistence type="predicted"/>
<reference evidence="1 2" key="2">
    <citation type="journal article" date="2011" name="J. Bacteriol.">
        <title>Genome Sequence of Kosmotoga olearia Strain TBF 19.5.1, a Thermophilic Bacterium with a Wide Growth Temperature Range, Isolated from the Troll B Oil Platform in the North Sea.</title>
        <authorList>
            <person name="Swithers K.S."/>
            <person name="Dipippo J.L."/>
            <person name="Bruce D.C."/>
            <person name="Detter C."/>
            <person name="Tapia R."/>
            <person name="Han S."/>
            <person name="Goodwin L.A."/>
            <person name="Han J."/>
            <person name="Woyke T."/>
            <person name="Pitluck S."/>
            <person name="Pennacchio L."/>
            <person name="Nolan M."/>
            <person name="Mikhailova N."/>
            <person name="Land M.L."/>
            <person name="Nesbo C.L."/>
            <person name="Gogarten J.P."/>
            <person name="Noll K.M."/>
        </authorList>
    </citation>
    <scope>NUCLEOTIDE SEQUENCE [LARGE SCALE GENOMIC DNA]</scope>
    <source>
        <strain evidence="2">ATCC BAA-1733 / DSM 21960 / TBF 19.5.1</strain>
    </source>
</reference>